<dbReference type="EMBL" id="JAUTWS010000059">
    <property type="protein sequence ID" value="MDO9712814.1"/>
    <property type="molecule type" value="Genomic_DNA"/>
</dbReference>
<evidence type="ECO:0000313" key="3">
    <source>
        <dbReference type="EMBL" id="MDO9712814.1"/>
    </source>
</evidence>
<evidence type="ECO:0000313" key="4">
    <source>
        <dbReference type="Proteomes" id="UP001243009"/>
    </source>
</evidence>
<gene>
    <name evidence="3" type="ORF">Q7A36_31065</name>
</gene>
<name>A0ABT9E9N5_9PROT</name>
<sequence>MRGWLALTGLLALASPVLARETRQSRTAEARTMTRQADDFIRANPRSDPGNPLFYAGTPWTRDWVLSQCRRSSGGPSLRACAAAARARSLDPR</sequence>
<proteinExistence type="predicted"/>
<dbReference type="RefSeq" id="WP_305107674.1">
    <property type="nucleotide sequence ID" value="NZ_JAUTWS010000059.1"/>
</dbReference>
<comment type="caution">
    <text evidence="3">The sequence shown here is derived from an EMBL/GenBank/DDBJ whole genome shotgun (WGS) entry which is preliminary data.</text>
</comment>
<feature type="chain" id="PRO_5046118895" evidence="2">
    <location>
        <begin position="20"/>
        <end position="93"/>
    </location>
</feature>
<protein>
    <submittedName>
        <fullName evidence="3">Uncharacterized protein</fullName>
    </submittedName>
</protein>
<evidence type="ECO:0000256" key="2">
    <source>
        <dbReference type="SAM" id="SignalP"/>
    </source>
</evidence>
<dbReference type="Proteomes" id="UP001243009">
    <property type="component" value="Unassembled WGS sequence"/>
</dbReference>
<feature type="region of interest" description="Disordered" evidence="1">
    <location>
        <begin position="21"/>
        <end position="52"/>
    </location>
</feature>
<evidence type="ECO:0000256" key="1">
    <source>
        <dbReference type="SAM" id="MobiDB-lite"/>
    </source>
</evidence>
<feature type="signal peptide" evidence="2">
    <location>
        <begin position="1"/>
        <end position="19"/>
    </location>
</feature>
<keyword evidence="2" id="KW-0732">Signal</keyword>
<keyword evidence="4" id="KW-1185">Reference proteome</keyword>
<reference evidence="3 4" key="1">
    <citation type="submission" date="2023-08" db="EMBL/GenBank/DDBJ databases">
        <title>The draft genome sequence of Paracraurococcus sp. LOR1-02.</title>
        <authorList>
            <person name="Kingkaew E."/>
            <person name="Tanasupawat S."/>
        </authorList>
    </citation>
    <scope>NUCLEOTIDE SEQUENCE [LARGE SCALE GENOMIC DNA]</scope>
    <source>
        <strain evidence="3 4">LOR1-02</strain>
    </source>
</reference>
<organism evidence="3 4">
    <name type="scientific">Paracraurococcus lichenis</name>
    <dbReference type="NCBI Taxonomy" id="3064888"/>
    <lineage>
        <taxon>Bacteria</taxon>
        <taxon>Pseudomonadati</taxon>
        <taxon>Pseudomonadota</taxon>
        <taxon>Alphaproteobacteria</taxon>
        <taxon>Acetobacterales</taxon>
        <taxon>Roseomonadaceae</taxon>
        <taxon>Paracraurococcus</taxon>
    </lineage>
</organism>
<accession>A0ABT9E9N5</accession>